<gene>
    <name evidence="1" type="ORF">QQX98_000482</name>
</gene>
<comment type="caution">
    <text evidence="1">The sequence shown here is derived from an EMBL/GenBank/DDBJ whole genome shotgun (WGS) entry which is preliminary data.</text>
</comment>
<accession>A0ABR1HUL4</accession>
<keyword evidence="2" id="KW-1185">Reference proteome</keyword>
<organism evidence="1 2">
    <name type="scientific">Neonectria punicea</name>
    <dbReference type="NCBI Taxonomy" id="979145"/>
    <lineage>
        <taxon>Eukaryota</taxon>
        <taxon>Fungi</taxon>
        <taxon>Dikarya</taxon>
        <taxon>Ascomycota</taxon>
        <taxon>Pezizomycotina</taxon>
        <taxon>Sordariomycetes</taxon>
        <taxon>Hypocreomycetidae</taxon>
        <taxon>Hypocreales</taxon>
        <taxon>Nectriaceae</taxon>
        <taxon>Neonectria</taxon>
    </lineage>
</organism>
<name>A0ABR1HUL4_9HYPO</name>
<sequence length="185" mass="21512">MRDRRTPTKPSCNYGCLGESSTWSFSRKALMMIRNHLDEPPLPEYVINEESRAYNLTWSPSGFDETASFTNLPSVDYAKYLLSGVRFHLGQLYHLYDEDEFMRHFDQFYQLPTDRRLEEARENKTWYIQFLVLLALGKAIMSPPMKDSNKLPDSQSNATLHIRVQLAAITAKIINSMPTHNELFI</sequence>
<evidence type="ECO:0000313" key="1">
    <source>
        <dbReference type="EMBL" id="KAK7424517.1"/>
    </source>
</evidence>
<proteinExistence type="predicted"/>
<dbReference type="Proteomes" id="UP001498476">
    <property type="component" value="Unassembled WGS sequence"/>
</dbReference>
<dbReference type="EMBL" id="JAZAVJ010000004">
    <property type="protein sequence ID" value="KAK7424517.1"/>
    <property type="molecule type" value="Genomic_DNA"/>
</dbReference>
<reference evidence="1 2" key="1">
    <citation type="journal article" date="2025" name="Microbiol. Resour. Announc.">
        <title>Draft genome sequences for Neonectria magnoliae and Neonectria punicea, canker pathogens of Liriodendron tulipifera and Acer saccharum in West Virginia.</title>
        <authorList>
            <person name="Petronek H.M."/>
            <person name="Kasson M.T."/>
            <person name="Metheny A.M."/>
            <person name="Stauder C.M."/>
            <person name="Lovett B."/>
            <person name="Lynch S.C."/>
            <person name="Garnas J.R."/>
            <person name="Kasson L.R."/>
            <person name="Stajich J.E."/>
        </authorList>
    </citation>
    <scope>NUCLEOTIDE SEQUENCE [LARGE SCALE GENOMIC DNA]</scope>
    <source>
        <strain evidence="1 2">NRRL 64653</strain>
    </source>
</reference>
<evidence type="ECO:0000313" key="2">
    <source>
        <dbReference type="Proteomes" id="UP001498476"/>
    </source>
</evidence>
<protein>
    <submittedName>
        <fullName evidence="1">Uncharacterized protein</fullName>
    </submittedName>
</protein>